<dbReference type="SMART" id="SM00271">
    <property type="entry name" value="DnaJ"/>
    <property type="match status" value="1"/>
</dbReference>
<dbReference type="Pfam" id="PF00684">
    <property type="entry name" value="DnaJ_CXXCXGXG"/>
    <property type="match status" value="1"/>
</dbReference>
<dbReference type="CDD" id="cd10719">
    <property type="entry name" value="DnaJ_zf"/>
    <property type="match status" value="1"/>
</dbReference>
<keyword evidence="7" id="KW-0143">Chaperone</keyword>
<accession>A0ABS1GFI8</accession>
<dbReference type="PANTHER" id="PTHR43096">
    <property type="entry name" value="DNAJ HOMOLOG 1, MITOCHONDRIAL-RELATED"/>
    <property type="match status" value="1"/>
</dbReference>
<dbReference type="Pfam" id="PF00226">
    <property type="entry name" value="DnaJ"/>
    <property type="match status" value="1"/>
</dbReference>
<keyword evidence="2 8" id="KW-0479">Metal-binding</keyword>
<feature type="domain" description="CR-type" evidence="10">
    <location>
        <begin position="110"/>
        <end position="184"/>
    </location>
</feature>
<dbReference type="SUPFAM" id="SSF49493">
    <property type="entry name" value="HSP40/DnaJ peptide-binding domain"/>
    <property type="match status" value="1"/>
</dbReference>
<dbReference type="RefSeq" id="WP_200673046.1">
    <property type="nucleotide sequence ID" value="NZ_JAACYA010000001.1"/>
</dbReference>
<name>A0ABS1GFI8_9AQUI</name>
<dbReference type="InterPro" id="IPR002939">
    <property type="entry name" value="DnaJ_C"/>
</dbReference>
<dbReference type="Proteomes" id="UP000772812">
    <property type="component" value="Unassembled WGS sequence"/>
</dbReference>
<dbReference type="InterPro" id="IPR036869">
    <property type="entry name" value="J_dom_sf"/>
</dbReference>
<sequence>MDYYKILGVSRNATPEEIKKAFRQKAKKYHPDINPEYSNLFKQITQAYNTLIDPEKRKRYDNSLKALEKRDFGKIVGDLIAEFLGFHTKPVRGEDITVNLEISVEEGYYGTEKSIVYKRKVKCNHCQGKGLSSNSRINLCTKCGGKGRVKKGFLEIPCIKCFGRGFIIKNPCKVCRGRGIIKKVEKKRIQIPAGLTDKQKVVVEKGGNDGLNGGDTGNLYLKIRFKKGRFILKGRDIITKIYLSKDYIKENRFISVTDIEGQSLKIEIGSTDRPTKYRIKNKGYRDYTGKRGDFIVYLIPE</sequence>
<dbReference type="InterPro" id="IPR036410">
    <property type="entry name" value="HSP_DnaJ_Cys-rich_dom_sf"/>
</dbReference>
<feature type="zinc finger region" description="CR-type" evidence="8">
    <location>
        <begin position="110"/>
        <end position="184"/>
    </location>
</feature>
<organism evidence="11 12">
    <name type="scientific">Persephonella atlantica</name>
    <dbReference type="NCBI Taxonomy" id="2699429"/>
    <lineage>
        <taxon>Bacteria</taxon>
        <taxon>Pseudomonadati</taxon>
        <taxon>Aquificota</taxon>
        <taxon>Aquificia</taxon>
        <taxon>Aquificales</taxon>
        <taxon>Hydrogenothermaceae</taxon>
        <taxon>Persephonella</taxon>
    </lineage>
</organism>
<reference evidence="11 12" key="1">
    <citation type="journal article" date="2021" name="Syst. Appl. Microbiol.">
        <title>Persephonella atlantica sp. nov.: How to adapt to physico-chemical gradients in high temperature hydrothermal habitats.</title>
        <authorList>
            <person name="Francois D.X."/>
            <person name="Godfroy A."/>
            <person name="Mathien C."/>
            <person name="Aube J."/>
            <person name="Cathalot C."/>
            <person name="Lesongeur F."/>
            <person name="L'Haridon S."/>
            <person name="Philippon X."/>
            <person name="Roussel E.G."/>
        </authorList>
    </citation>
    <scope>NUCLEOTIDE SEQUENCE [LARGE SCALE GENOMIC DNA]</scope>
    <source>
        <strain evidence="11 12">MO1340</strain>
    </source>
</reference>
<dbReference type="PRINTS" id="PR00625">
    <property type="entry name" value="JDOMAIN"/>
</dbReference>
<dbReference type="PANTHER" id="PTHR43096:SF52">
    <property type="entry name" value="DNAJ HOMOLOG 1, MITOCHONDRIAL-RELATED"/>
    <property type="match status" value="1"/>
</dbReference>
<evidence type="ECO:0000256" key="8">
    <source>
        <dbReference type="PROSITE-ProRule" id="PRU00546"/>
    </source>
</evidence>
<dbReference type="SUPFAM" id="SSF57938">
    <property type="entry name" value="DnaJ/Hsp40 cysteine-rich domain"/>
    <property type="match status" value="1"/>
</dbReference>
<dbReference type="InterPro" id="IPR008971">
    <property type="entry name" value="HSP40/DnaJ_pept-bd"/>
</dbReference>
<dbReference type="Gene3D" id="2.10.230.10">
    <property type="entry name" value="Heat shock protein DnaJ, cysteine-rich domain"/>
    <property type="match status" value="1"/>
</dbReference>
<evidence type="ECO:0000256" key="6">
    <source>
        <dbReference type="ARBA" id="ARBA00023016"/>
    </source>
</evidence>
<keyword evidence="3" id="KW-0677">Repeat</keyword>
<evidence type="ECO:0000256" key="4">
    <source>
        <dbReference type="ARBA" id="ARBA00022771"/>
    </source>
</evidence>
<dbReference type="InterPro" id="IPR018253">
    <property type="entry name" value="DnaJ_domain_CS"/>
</dbReference>
<dbReference type="SUPFAM" id="SSF46565">
    <property type="entry name" value="Chaperone J-domain"/>
    <property type="match status" value="1"/>
</dbReference>
<keyword evidence="4 8" id="KW-0863">Zinc-finger</keyword>
<dbReference type="InterPro" id="IPR001623">
    <property type="entry name" value="DnaJ_domain"/>
</dbReference>
<evidence type="ECO:0000256" key="2">
    <source>
        <dbReference type="ARBA" id="ARBA00022723"/>
    </source>
</evidence>
<evidence type="ECO:0000256" key="7">
    <source>
        <dbReference type="ARBA" id="ARBA00023186"/>
    </source>
</evidence>
<dbReference type="PROSITE" id="PS00636">
    <property type="entry name" value="DNAJ_1"/>
    <property type="match status" value="1"/>
</dbReference>
<keyword evidence="12" id="KW-1185">Reference proteome</keyword>
<keyword evidence="1" id="KW-0235">DNA replication</keyword>
<dbReference type="PROSITE" id="PS51188">
    <property type="entry name" value="ZF_CR"/>
    <property type="match status" value="1"/>
</dbReference>
<proteinExistence type="predicted"/>
<evidence type="ECO:0000313" key="11">
    <source>
        <dbReference type="EMBL" id="MBK3331631.1"/>
    </source>
</evidence>
<evidence type="ECO:0000256" key="3">
    <source>
        <dbReference type="ARBA" id="ARBA00022737"/>
    </source>
</evidence>
<keyword evidence="5 8" id="KW-0862">Zinc</keyword>
<evidence type="ECO:0000259" key="10">
    <source>
        <dbReference type="PROSITE" id="PS51188"/>
    </source>
</evidence>
<comment type="caution">
    <text evidence="11">The sequence shown here is derived from an EMBL/GenBank/DDBJ whole genome shotgun (WGS) entry which is preliminary data.</text>
</comment>
<dbReference type="Gene3D" id="2.60.260.20">
    <property type="entry name" value="Urease metallochaperone UreE, N-terminal domain"/>
    <property type="match status" value="1"/>
</dbReference>
<dbReference type="Pfam" id="PF01556">
    <property type="entry name" value="DnaJ_C"/>
    <property type="match status" value="1"/>
</dbReference>
<dbReference type="Gene3D" id="1.10.287.110">
    <property type="entry name" value="DnaJ domain"/>
    <property type="match status" value="1"/>
</dbReference>
<dbReference type="InterPro" id="IPR001305">
    <property type="entry name" value="HSP_DnaJ_Cys-rich_dom"/>
</dbReference>
<evidence type="ECO:0000259" key="9">
    <source>
        <dbReference type="PROSITE" id="PS50076"/>
    </source>
</evidence>
<evidence type="ECO:0000256" key="1">
    <source>
        <dbReference type="ARBA" id="ARBA00022705"/>
    </source>
</evidence>
<evidence type="ECO:0000256" key="5">
    <source>
        <dbReference type="ARBA" id="ARBA00022833"/>
    </source>
</evidence>
<protein>
    <submittedName>
        <fullName evidence="11">DnaJ domain-containing protein</fullName>
    </submittedName>
</protein>
<gene>
    <name evidence="11" type="ORF">GWK41_00960</name>
</gene>
<dbReference type="EMBL" id="JAACYA010000001">
    <property type="protein sequence ID" value="MBK3331631.1"/>
    <property type="molecule type" value="Genomic_DNA"/>
</dbReference>
<keyword evidence="6" id="KW-0346">Stress response</keyword>
<dbReference type="PROSITE" id="PS50076">
    <property type="entry name" value="DNAJ_2"/>
    <property type="match status" value="1"/>
</dbReference>
<feature type="domain" description="J" evidence="9">
    <location>
        <begin position="2"/>
        <end position="64"/>
    </location>
</feature>
<evidence type="ECO:0000313" key="12">
    <source>
        <dbReference type="Proteomes" id="UP000772812"/>
    </source>
</evidence>
<dbReference type="CDD" id="cd06257">
    <property type="entry name" value="DnaJ"/>
    <property type="match status" value="1"/>
</dbReference>